<dbReference type="EMBL" id="KZ820532">
    <property type="protein sequence ID" value="PWN47134.1"/>
    <property type="molecule type" value="Genomic_DNA"/>
</dbReference>
<dbReference type="Proteomes" id="UP000245626">
    <property type="component" value="Unassembled WGS sequence"/>
</dbReference>
<protein>
    <submittedName>
        <fullName evidence="1">Uncharacterized protein</fullName>
    </submittedName>
</protein>
<keyword evidence="2" id="KW-1185">Reference proteome</keyword>
<gene>
    <name evidence="1" type="ORF">IE53DRAFT_390731</name>
</gene>
<evidence type="ECO:0000313" key="1">
    <source>
        <dbReference type="EMBL" id="PWN47134.1"/>
    </source>
</evidence>
<evidence type="ECO:0000313" key="2">
    <source>
        <dbReference type="Proteomes" id="UP000245626"/>
    </source>
</evidence>
<name>A0ACD0NMV2_9BASI</name>
<accession>A0ACD0NMV2</accession>
<reference evidence="1 2" key="1">
    <citation type="journal article" date="2018" name="Mol. Biol. Evol.">
        <title>Broad Genomic Sampling Reveals a Smut Pathogenic Ancestry of the Fungal Clade Ustilaginomycotina.</title>
        <authorList>
            <person name="Kijpornyongpan T."/>
            <person name="Mondo S.J."/>
            <person name="Barry K."/>
            <person name="Sandor L."/>
            <person name="Lee J."/>
            <person name="Lipzen A."/>
            <person name="Pangilinan J."/>
            <person name="LaButti K."/>
            <person name="Hainaut M."/>
            <person name="Henrissat B."/>
            <person name="Grigoriev I.V."/>
            <person name="Spatafora J.W."/>
            <person name="Aime M.C."/>
        </authorList>
    </citation>
    <scope>NUCLEOTIDE SEQUENCE [LARGE SCALE GENOMIC DNA]</scope>
    <source>
        <strain evidence="1 2">SA 807</strain>
    </source>
</reference>
<proteinExistence type="predicted"/>
<sequence length="1353" mass="151989">MSRPTLIHLCSIQHALQSISHPKPSILLGPSQIARRNKRLSYCVRHGHTNTKVPPTDPLKRRVRLDSIKSSRNPHPHLLSSDPSPHYSQFARDFSSRPPSSPPFSAAHHYWQYHQSSDLLPTSLDYLPISFKDSDLLEILEYTGTGGGRRRASSSSFSSISPSSDDPQQPHSPTIEPASSATNDARASRPRFPLRKSEAYSILRNQSPHLLETLSDRAIEGLIYNISRDWASGLMQNVIDDVLGSDYRGLQQFSTGLHSGLEQHHHLPSGLFGARPGTERRMRALKAILLAGSRKDFVQNAEKLVDIFQLFVSDFQSLQNSSSSSSSASPDKEEEGQEGKPRYYLPVNFPIGEARRIAKLITTMGSPELAPTLNSLRAHLDGEHDFPSGKEGARMIAYYLQPNVNDLEAALDVVRMLRDSGSLTSETMAQVQSESREWLDWAEGLVVNAKKEDRTREGGIKGDEDSHADQEAKKQDDGWEDETLQRMAVEITLRDLCFKCLLLDNPIRSGAREALQELFRQLREADHAVLTKAGGDNCQSVFEQELQSEASHRIALDNLSLLLSHQMAKGSVEALKAGLTTVEKCSPHLSGHLSDAQIDGFCELALRSKDRVGMASEFLLRVTDSRAYLSHGIEERRRISSNLAATTLGSWDPIPTPIDTEKRWPMIKADVLLDILEDLASKRRNDVIKHLLFQFGLFPVTTKRDRPLQIDTYLNDLQKQRILKVFVSMGLKREVKATYLRWIKVDPAKVVEEVKAKMEVSSASERMLEMRSTVLGDGLRRAFFQPDNIASSSSCMLKVVGLFSKPITHQQAQQDASGGERYQQQRESARQDLDFARLVVQNFVRSRSVKSLSHYDLTSLASAYFKLKDRERAFDMLGHILFRREIPDAVDLGVLFGGLVEMDEKKAVRMYLSSLGDPSKQHREPEWSELETGTSQTKATIIQPRPEIFAMLISACIRKGRLNLVHLLLQEAEARGLKEEVSINAFLPLLKLVQAKESPDVLVGKVKKLLGNGWKPDTFILNWLTDHVLTNSFPFDVSYPYSLVSSGAKEQEGQEGKKGDDEQGQGSTKDTVAAASATRTPLPDKFSLELKRLEEIHAKPMSKNQVMKLKRTSLRAASTLIDFNFRINDHVNLPLANRLTRCLKWDAGSLTTNASVGELKLERIRGSCVNLVDRLILALRWSRRVEHSDYYSEIKGFEEEEGEEEEKGRGNKDRIKEIGEGSRRPNRLGMALYKNLILTHLLLKNDAGAVEVALWMRQETKSNPFLRSSPEGEGKEEEINKSERLVGSILRVLRKEERSIKGGGGGGGTKRNVTNKKAPSKTTTKVARLDWVMDRLTEKVETRKTKIWWDRPL</sequence>
<organism evidence="1 2">
    <name type="scientific">Violaceomyces palustris</name>
    <dbReference type="NCBI Taxonomy" id="1673888"/>
    <lineage>
        <taxon>Eukaryota</taxon>
        <taxon>Fungi</taxon>
        <taxon>Dikarya</taxon>
        <taxon>Basidiomycota</taxon>
        <taxon>Ustilaginomycotina</taxon>
        <taxon>Ustilaginomycetes</taxon>
        <taxon>Violaceomycetales</taxon>
        <taxon>Violaceomycetaceae</taxon>
        <taxon>Violaceomyces</taxon>
    </lineage>
</organism>